<reference evidence="2" key="1">
    <citation type="submission" date="2023-08" db="EMBL/GenBank/DDBJ databases">
        <authorList>
            <person name="Chen Y."/>
            <person name="Shah S."/>
            <person name="Dougan E. K."/>
            <person name="Thang M."/>
            <person name="Chan C."/>
        </authorList>
    </citation>
    <scope>NUCLEOTIDE SEQUENCE</scope>
</reference>
<sequence length="170" mass="19889">MAALQVAQRIMPLEELLAADILEDRINIHLQCDNQNPILWASLSGRCLPKQSAWRLTTCDRFRDRQRNPGAPGHALSIVLMKDKEHLGEWETPFQLALQHPLMLKNYDELEDVMEALREDEEDRKRLAPEERRELQRRLQDWQEERFELMPGARLLPNSPELGFALREAS</sequence>
<dbReference type="Proteomes" id="UP001178507">
    <property type="component" value="Unassembled WGS sequence"/>
</dbReference>
<keyword evidence="3" id="KW-1185">Reference proteome</keyword>
<accession>A0AA36JDS4</accession>
<evidence type="ECO:0000256" key="1">
    <source>
        <dbReference type="SAM" id="Coils"/>
    </source>
</evidence>
<evidence type="ECO:0000313" key="3">
    <source>
        <dbReference type="Proteomes" id="UP001178507"/>
    </source>
</evidence>
<feature type="coiled-coil region" evidence="1">
    <location>
        <begin position="107"/>
        <end position="145"/>
    </location>
</feature>
<organism evidence="2 3">
    <name type="scientific">Effrenium voratum</name>
    <dbReference type="NCBI Taxonomy" id="2562239"/>
    <lineage>
        <taxon>Eukaryota</taxon>
        <taxon>Sar</taxon>
        <taxon>Alveolata</taxon>
        <taxon>Dinophyceae</taxon>
        <taxon>Suessiales</taxon>
        <taxon>Symbiodiniaceae</taxon>
        <taxon>Effrenium</taxon>
    </lineage>
</organism>
<gene>
    <name evidence="2" type="ORF">EVOR1521_LOCUS26372</name>
</gene>
<dbReference type="EMBL" id="CAUJNA010003509">
    <property type="protein sequence ID" value="CAJ1403782.1"/>
    <property type="molecule type" value="Genomic_DNA"/>
</dbReference>
<comment type="caution">
    <text evidence="2">The sequence shown here is derived from an EMBL/GenBank/DDBJ whole genome shotgun (WGS) entry which is preliminary data.</text>
</comment>
<proteinExistence type="predicted"/>
<name>A0AA36JDS4_9DINO</name>
<evidence type="ECO:0000313" key="2">
    <source>
        <dbReference type="EMBL" id="CAJ1403782.1"/>
    </source>
</evidence>
<keyword evidence="1" id="KW-0175">Coiled coil</keyword>
<dbReference type="AlphaFoldDB" id="A0AA36JDS4"/>
<protein>
    <submittedName>
        <fullName evidence="2">Uncharacterized protein</fullName>
    </submittedName>
</protein>